<organism evidence="2 3">
    <name type="scientific">Halomonas casei</name>
    <dbReference type="NCBI Taxonomy" id="2742613"/>
    <lineage>
        <taxon>Bacteria</taxon>
        <taxon>Pseudomonadati</taxon>
        <taxon>Pseudomonadota</taxon>
        <taxon>Gammaproteobacteria</taxon>
        <taxon>Oceanospirillales</taxon>
        <taxon>Halomonadaceae</taxon>
        <taxon>Halomonas</taxon>
    </lineage>
</organism>
<name>A0ABR9EXD1_9GAMM</name>
<comment type="caution">
    <text evidence="2">The sequence shown here is derived from an EMBL/GenBank/DDBJ whole genome shotgun (WGS) entry which is preliminary data.</text>
</comment>
<dbReference type="RefSeq" id="WP_096277250.1">
    <property type="nucleotide sequence ID" value="NZ_CBCSBM010000003.1"/>
</dbReference>
<accession>A0ABR9EXD1</accession>
<dbReference type="Pfam" id="PF04314">
    <property type="entry name" value="PCuAC"/>
    <property type="match status" value="1"/>
</dbReference>
<keyword evidence="3" id="KW-1185">Reference proteome</keyword>
<dbReference type="SUPFAM" id="SSF110087">
    <property type="entry name" value="DR1885-like metal-binding protein"/>
    <property type="match status" value="1"/>
</dbReference>
<sequence>MLNMRTKAVWGLLALALSAGSVQAAEPEVTDARLSLLPGDSPGAGYFNITNTSDEPLTLVGAESAAFHMTEMHVSTTENDMARMESVEKVDVAPGESFAFAPKGYHLMFMHRAEPLEQGDEVDVLLHFENQPELPVTFTVVAPGSM</sequence>
<gene>
    <name evidence="2" type="ORF">EI168_01990</name>
</gene>
<protein>
    <submittedName>
        <fullName evidence="2">Copper chaperone PCu(A)C</fullName>
    </submittedName>
</protein>
<feature type="signal peptide" evidence="1">
    <location>
        <begin position="1"/>
        <end position="24"/>
    </location>
</feature>
<dbReference type="Gene3D" id="2.60.40.1890">
    <property type="entry name" value="PCu(A)C copper chaperone"/>
    <property type="match status" value="1"/>
</dbReference>
<keyword evidence="1" id="KW-0732">Signal</keyword>
<dbReference type="InterPro" id="IPR058248">
    <property type="entry name" value="Lxx211020-like"/>
</dbReference>
<dbReference type="InterPro" id="IPR036182">
    <property type="entry name" value="PCuAC_sf"/>
</dbReference>
<dbReference type="EMBL" id="RRZD01000001">
    <property type="protein sequence ID" value="MBE0398879.1"/>
    <property type="molecule type" value="Genomic_DNA"/>
</dbReference>
<dbReference type="PANTHER" id="PTHR36302:SF1">
    <property type="entry name" value="COPPER CHAPERONE PCU(A)C"/>
    <property type="match status" value="1"/>
</dbReference>
<dbReference type="InterPro" id="IPR007410">
    <property type="entry name" value="LpqE-like"/>
</dbReference>
<evidence type="ECO:0000313" key="3">
    <source>
        <dbReference type="Proteomes" id="UP001645039"/>
    </source>
</evidence>
<proteinExistence type="predicted"/>
<evidence type="ECO:0000256" key="1">
    <source>
        <dbReference type="SAM" id="SignalP"/>
    </source>
</evidence>
<dbReference type="Proteomes" id="UP001645039">
    <property type="component" value="Unassembled WGS sequence"/>
</dbReference>
<dbReference type="PANTHER" id="PTHR36302">
    <property type="entry name" value="BLR7088 PROTEIN"/>
    <property type="match status" value="1"/>
</dbReference>
<reference evidence="2 3" key="1">
    <citation type="submission" date="2020-07" db="EMBL/GenBank/DDBJ databases">
        <title>Halophilic bacteria isolated from french cheeses.</title>
        <authorList>
            <person name="Kothe C.I."/>
            <person name="Farah-Kraiem B."/>
            <person name="Renault P."/>
            <person name="Dridi B."/>
        </authorList>
    </citation>
    <scope>NUCLEOTIDE SEQUENCE [LARGE SCALE GENOMIC DNA]</scope>
    <source>
        <strain evidence="2 3">FME1</strain>
    </source>
</reference>
<feature type="chain" id="PRO_5046816316" evidence="1">
    <location>
        <begin position="25"/>
        <end position="146"/>
    </location>
</feature>
<evidence type="ECO:0000313" key="2">
    <source>
        <dbReference type="EMBL" id="MBE0398879.1"/>
    </source>
</evidence>